<keyword evidence="1" id="KW-0812">Transmembrane</keyword>
<dbReference type="EMBL" id="FXZI01000063">
    <property type="protein sequence ID" value="SMY05438.1"/>
    <property type="molecule type" value="Genomic_DNA"/>
</dbReference>
<proteinExistence type="predicted"/>
<keyword evidence="1" id="KW-0472">Membrane</keyword>
<dbReference type="Proteomes" id="UP000234300">
    <property type="component" value="Unassembled WGS sequence"/>
</dbReference>
<dbReference type="GO" id="GO:0051301">
    <property type="term" value="P:cell division"/>
    <property type="evidence" value="ECO:0007669"/>
    <property type="project" value="UniProtKB-KW"/>
</dbReference>
<gene>
    <name evidence="2" type="ORF">BAURA86_04082</name>
</gene>
<dbReference type="AlphaFoldDB" id="A0A2H1L0H2"/>
<evidence type="ECO:0000256" key="1">
    <source>
        <dbReference type="SAM" id="Phobius"/>
    </source>
</evidence>
<keyword evidence="2" id="KW-0132">Cell division</keyword>
<sequence>MVPLPPAQAGDNSTADLTGVIRARRLKTWRRRLIAIGIVAALIALVAVAWFSPLLSLQKVQVSGSRLLDTDKVSNFVLDDQGGRPLPQVRPGRVEDAVLKEFPKAEAA</sequence>
<evidence type="ECO:0000313" key="3">
    <source>
        <dbReference type="Proteomes" id="UP000234300"/>
    </source>
</evidence>
<keyword evidence="1" id="KW-1133">Transmembrane helix</keyword>
<accession>A0A2H1L0H2</accession>
<name>A0A2H1L0H2_BREAU</name>
<evidence type="ECO:0000313" key="2">
    <source>
        <dbReference type="EMBL" id="SMY05438.1"/>
    </source>
</evidence>
<organism evidence="2 3">
    <name type="scientific">Brevibacterium aurantiacum</name>
    <dbReference type="NCBI Taxonomy" id="273384"/>
    <lineage>
        <taxon>Bacteria</taxon>
        <taxon>Bacillati</taxon>
        <taxon>Actinomycetota</taxon>
        <taxon>Actinomycetes</taxon>
        <taxon>Micrococcales</taxon>
        <taxon>Brevibacteriaceae</taxon>
        <taxon>Brevibacterium</taxon>
    </lineage>
</organism>
<reference evidence="2 3" key="1">
    <citation type="submission" date="2017-03" db="EMBL/GenBank/DDBJ databases">
        <authorList>
            <person name="Afonso C.L."/>
            <person name="Miller P.J."/>
            <person name="Scott M.A."/>
            <person name="Spackman E."/>
            <person name="Goraichik I."/>
            <person name="Dimitrov K.M."/>
            <person name="Suarez D.L."/>
            <person name="Swayne D.E."/>
        </authorList>
    </citation>
    <scope>NUCLEOTIDE SEQUENCE [LARGE SCALE GENOMIC DNA]</scope>
    <source>
        <strain evidence="3">8(6)</strain>
    </source>
</reference>
<feature type="non-terminal residue" evidence="2">
    <location>
        <position position="108"/>
    </location>
</feature>
<keyword evidence="2" id="KW-0131">Cell cycle</keyword>
<feature type="transmembrane region" description="Helical" evidence="1">
    <location>
        <begin position="33"/>
        <end position="51"/>
    </location>
</feature>
<protein>
    <submittedName>
        <fullName evidence="2">Cell division protein FtsQ</fullName>
    </submittedName>
</protein>